<dbReference type="RefSeq" id="WP_010022440.1">
    <property type="nucleotide sequence ID" value="NZ_AZDS01000002.1"/>
</dbReference>
<dbReference type="Proteomes" id="UP000327194">
    <property type="component" value="Chromosome"/>
</dbReference>
<protein>
    <submittedName>
        <fullName evidence="1">Uncharacterized protein</fullName>
    </submittedName>
</protein>
<accession>A0AAE6NZA6</accession>
<gene>
    <name evidence="1" type="ORF">LF543_00900</name>
</gene>
<reference evidence="1 2" key="1">
    <citation type="submission" date="2019-10" db="EMBL/GenBank/DDBJ databases">
        <title>Genome sequencing of Lactobacillus fructivorans.</title>
        <authorList>
            <person name="Kim K."/>
        </authorList>
    </citation>
    <scope>NUCLEOTIDE SEQUENCE [LARGE SCALE GENOMIC DNA]</scope>
    <source>
        <strain evidence="1 2">LF543</strain>
    </source>
</reference>
<dbReference type="AlphaFoldDB" id="A0AAE6NZA6"/>
<proteinExistence type="predicted"/>
<sequence>MKHIIKADNGRVFKRLVSTGVNEDSNQFDFNKIRPIPQQIQDVIVDNFLSNAAIGVYMVNVDFNRDDIPSTVEALAADMNQNGDEFYDKVERDQQKFLSTFMEVYGQFEQPMDDKMKEGTIASLQRGYIGAKKYLIEDNIDLEVFKSYDPEEILQPDLREGFQGIDLNVLAWLSKQGEMLINNYIAFQAFNEEDWTDENWRITENAFDTELDKKENTITFHTYEIVGLTDLFETLLIKSDS</sequence>
<evidence type="ECO:0000313" key="2">
    <source>
        <dbReference type="Proteomes" id="UP000327194"/>
    </source>
</evidence>
<name>A0AAE6NZA6_9LACO</name>
<dbReference type="EMBL" id="CP045562">
    <property type="protein sequence ID" value="QFX92224.1"/>
    <property type="molecule type" value="Genomic_DNA"/>
</dbReference>
<dbReference type="KEGG" id="lfv:LF543_00900"/>
<evidence type="ECO:0000313" key="1">
    <source>
        <dbReference type="EMBL" id="QFX92224.1"/>
    </source>
</evidence>
<organism evidence="1 2">
    <name type="scientific">Fructilactobacillus fructivorans</name>
    <dbReference type="NCBI Taxonomy" id="1614"/>
    <lineage>
        <taxon>Bacteria</taxon>
        <taxon>Bacillati</taxon>
        <taxon>Bacillota</taxon>
        <taxon>Bacilli</taxon>
        <taxon>Lactobacillales</taxon>
        <taxon>Lactobacillaceae</taxon>
        <taxon>Fructilactobacillus</taxon>
    </lineage>
</organism>